<comment type="caution">
    <text evidence="1">The sequence shown here is derived from an EMBL/GenBank/DDBJ whole genome shotgun (WGS) entry which is preliminary data.</text>
</comment>
<dbReference type="Proteomes" id="UP000692954">
    <property type="component" value="Unassembled WGS sequence"/>
</dbReference>
<reference evidence="1" key="1">
    <citation type="submission" date="2021-01" db="EMBL/GenBank/DDBJ databases">
        <authorList>
            <consortium name="Genoscope - CEA"/>
            <person name="William W."/>
        </authorList>
    </citation>
    <scope>NUCLEOTIDE SEQUENCE</scope>
</reference>
<proteinExistence type="predicted"/>
<keyword evidence="2" id="KW-1185">Reference proteome</keyword>
<evidence type="ECO:0000313" key="2">
    <source>
        <dbReference type="Proteomes" id="UP000692954"/>
    </source>
</evidence>
<name>A0A8S1R8M3_9CILI</name>
<accession>A0A8S1R8M3</accession>
<organism evidence="1 2">
    <name type="scientific">Paramecium sonneborni</name>
    <dbReference type="NCBI Taxonomy" id="65129"/>
    <lineage>
        <taxon>Eukaryota</taxon>
        <taxon>Sar</taxon>
        <taxon>Alveolata</taxon>
        <taxon>Ciliophora</taxon>
        <taxon>Intramacronucleata</taxon>
        <taxon>Oligohymenophorea</taxon>
        <taxon>Peniculida</taxon>
        <taxon>Parameciidae</taxon>
        <taxon>Paramecium</taxon>
    </lineage>
</organism>
<dbReference type="AlphaFoldDB" id="A0A8S1R8M3"/>
<evidence type="ECO:0000313" key="1">
    <source>
        <dbReference type="EMBL" id="CAD8123100.1"/>
    </source>
</evidence>
<protein>
    <submittedName>
        <fullName evidence="1">Uncharacterized protein</fullName>
    </submittedName>
</protein>
<gene>
    <name evidence="1" type="ORF">PSON_ATCC_30995.1.T1420112</name>
</gene>
<sequence length="147" mass="17542">MKESIFNNYVLIYHYGIIKKINQIYQKLLIDGPIFQTDQSILNKGLDKIINYFQEKLQQQELIKHTKILQNLQKIEFSVSNVEKSIVEEYQILDQSLQQIKLIGIDFIHNSIYGNKNIIEYKKQQTKPLNIFNLIQNQDDLKQYHQN</sequence>
<dbReference type="EMBL" id="CAJJDN010000142">
    <property type="protein sequence ID" value="CAD8123100.1"/>
    <property type="molecule type" value="Genomic_DNA"/>
</dbReference>